<evidence type="ECO:0000256" key="1">
    <source>
        <dbReference type="PROSITE-ProRule" id="PRU00339"/>
    </source>
</evidence>
<evidence type="ECO:0000313" key="3">
    <source>
        <dbReference type="EMBL" id="VEI66872.1"/>
    </source>
</evidence>
<dbReference type="InterPro" id="IPR019734">
    <property type="entry name" value="TPR_rpt"/>
</dbReference>
<keyword evidence="1" id="KW-0802">TPR repeat</keyword>
<feature type="repeat" description="TPR" evidence="1">
    <location>
        <begin position="139"/>
        <end position="172"/>
    </location>
</feature>
<dbReference type="Pfam" id="PF18733">
    <property type="entry name" value="HEPN_LA2681"/>
    <property type="match status" value="1"/>
</dbReference>
<accession>A0A3S4WW43</accession>
<dbReference type="PROSITE" id="PS50005">
    <property type="entry name" value="TPR"/>
    <property type="match status" value="1"/>
</dbReference>
<proteinExistence type="predicted"/>
<dbReference type="RefSeq" id="WP_126531680.1">
    <property type="nucleotide sequence ID" value="NZ_LR134493.1"/>
</dbReference>
<dbReference type="EMBL" id="LR134493">
    <property type="protein sequence ID" value="VEI66872.1"/>
    <property type="molecule type" value="Genomic_DNA"/>
</dbReference>
<organism evidence="3 4">
    <name type="scientific">Serratia rubidaea</name>
    <name type="common">Serratia marinorubra</name>
    <dbReference type="NCBI Taxonomy" id="61652"/>
    <lineage>
        <taxon>Bacteria</taxon>
        <taxon>Pseudomonadati</taxon>
        <taxon>Pseudomonadota</taxon>
        <taxon>Gammaproteobacteria</taxon>
        <taxon>Enterobacterales</taxon>
        <taxon>Yersiniaceae</taxon>
        <taxon>Serratia</taxon>
    </lineage>
</organism>
<dbReference type="Proteomes" id="UP000281904">
    <property type="component" value="Chromosome"/>
</dbReference>
<name>A0A3S4WW43_SERRU</name>
<gene>
    <name evidence="3" type="ORF">NCTC10036_02807</name>
</gene>
<reference evidence="3 4" key="1">
    <citation type="submission" date="2018-12" db="EMBL/GenBank/DDBJ databases">
        <authorList>
            <consortium name="Pathogen Informatics"/>
        </authorList>
    </citation>
    <scope>NUCLEOTIDE SEQUENCE [LARGE SCALE GENOMIC DNA]</scope>
    <source>
        <strain evidence="3 4">NCTC10036</strain>
    </source>
</reference>
<evidence type="ECO:0000313" key="4">
    <source>
        <dbReference type="Proteomes" id="UP000281904"/>
    </source>
</evidence>
<sequence length="519" mass="57994">MPSILDRFYERSAHLNTLLDTNPAEAVKQAREINFDLDTDERFNLMGLRAAILVDGGALAQQQDAIEEGLALFRYLHSSFPTADVTYNLANGLVAATGFPPHNENWLSHQELTRARRAEARQCFWKVAQDEDADSTLRTQAWTNIANQFSNSYRLGEAQDGWLAALEIDPENGVAASSAARNLLWLYERGGCSELTRIEALMLAKIANRHRDRIIQYAGAQAAEQIAAFACELGEPPQRSPHKNTFITWAERERLTLAPVVELIDPTMGKLDWLMLPGIVERESGTDGMPPPVFSMFNMLKSDFILARDLLWRVVDESVWPATGRFGDTLDYATYGPDASALILAHRTALDLLDKVAVAANHYFEFGLPPDKVYFGKLWRGNPDRATGIRPLNAKVEQAIRRGASALYGLVELADDYDSSAGILRSQKDLRNAGTHRFVVLHDLGDPAHSRQAPEIEHHRREPFTQEALRALRVARSAIQMLVLSISQHEQGLAERTEGLIGSLLVPDHDWIRGRDDET</sequence>
<feature type="domain" description="LA2681-like HEPN" evidence="2">
    <location>
        <begin position="287"/>
        <end position="487"/>
    </location>
</feature>
<dbReference type="InterPro" id="IPR040826">
    <property type="entry name" value="HEPN_LA2681"/>
</dbReference>
<dbReference type="AlphaFoldDB" id="A0A3S4WW43"/>
<evidence type="ECO:0000259" key="2">
    <source>
        <dbReference type="Pfam" id="PF18733"/>
    </source>
</evidence>
<protein>
    <recommendedName>
        <fullName evidence="2">LA2681-like HEPN domain-containing protein</fullName>
    </recommendedName>
</protein>